<evidence type="ECO:0000313" key="2">
    <source>
        <dbReference type="EMBL" id="BCD99651.1"/>
    </source>
</evidence>
<dbReference type="InterPro" id="IPR046866">
    <property type="entry name" value="FapA_N"/>
</dbReference>
<dbReference type="InterPro" id="IPR005646">
    <property type="entry name" value="FapA"/>
</dbReference>
<name>A0AAN1WL38_9GAMM</name>
<feature type="domain" description="Flagellar Assembly Protein A N-terminal region" evidence="1">
    <location>
        <begin position="89"/>
        <end position="260"/>
    </location>
</feature>
<dbReference type="InterPro" id="IPR046865">
    <property type="entry name" value="FapA_b_solenoid"/>
</dbReference>
<proteinExistence type="predicted"/>
<keyword evidence="3" id="KW-1185">Reference proteome</keyword>
<dbReference type="Pfam" id="PF03961">
    <property type="entry name" value="FapA"/>
    <property type="match status" value="1"/>
</dbReference>
<organism evidence="2 3">
    <name type="scientific">Marinagarivorans cellulosilyticus</name>
    <dbReference type="NCBI Taxonomy" id="2721545"/>
    <lineage>
        <taxon>Bacteria</taxon>
        <taxon>Pseudomonadati</taxon>
        <taxon>Pseudomonadota</taxon>
        <taxon>Gammaproteobacteria</taxon>
        <taxon>Cellvibrionales</taxon>
        <taxon>Cellvibrionaceae</taxon>
        <taxon>Marinagarivorans</taxon>
    </lineage>
</organism>
<dbReference type="EMBL" id="AP023086">
    <property type="protein sequence ID" value="BCD99651.1"/>
    <property type="molecule type" value="Genomic_DNA"/>
</dbReference>
<reference evidence="2 3" key="1">
    <citation type="journal article" date="2022" name="IScience">
        <title>An ultrasensitive nanofiber-based assay for enzymatic hydrolysis and deep-sea microbial degradation of cellulose.</title>
        <authorList>
            <person name="Tsudome M."/>
            <person name="Tachioka M."/>
            <person name="Miyazaki M."/>
            <person name="Uchimura K."/>
            <person name="Tsuda M."/>
            <person name="Takaki Y."/>
            <person name="Deguchi S."/>
        </authorList>
    </citation>
    <scope>NUCLEOTIDE SEQUENCE [LARGE SCALE GENOMIC DNA]</scope>
    <source>
        <strain evidence="2 3">GE09</strain>
    </source>
</reference>
<evidence type="ECO:0000259" key="1">
    <source>
        <dbReference type="Pfam" id="PF20250"/>
    </source>
</evidence>
<protein>
    <recommendedName>
        <fullName evidence="1">Flagellar Assembly Protein A N-terminal region domain-containing protein</fullName>
    </recommendedName>
</protein>
<dbReference type="Proteomes" id="UP001320119">
    <property type="component" value="Chromosome"/>
</dbReference>
<accession>A0AAN1WL38</accession>
<dbReference type="PANTHER" id="PTHR38032">
    <property type="entry name" value="POLYMERASE-RELATED"/>
    <property type="match status" value="1"/>
</dbReference>
<evidence type="ECO:0000313" key="3">
    <source>
        <dbReference type="Proteomes" id="UP001320119"/>
    </source>
</evidence>
<dbReference type="Pfam" id="PF20250">
    <property type="entry name" value="FapA_N"/>
    <property type="match status" value="1"/>
</dbReference>
<sequence length="550" mass="59934">MTDTPPETSANRPAPSYRLHYDQSAKALIGVVHAKASTFVSHEHLKPKIKALGCEQFYFIEHGIERFLQKLKKGEIGHYTLAEKRDASIHVSVSADKLSARAQTTIAYGGAPLSLEQILQAIKAVQITSHCIDKTQIAKLVNSTKDADIIFANAIPPQHGQDAKLVPLVKSALSVVKDTNKATNIDQHEIFEFVVVEQGQALMQRIPATEGTAGITVTGRTIKANPGKNKTFTKPFIGVEPSPDDANILQAAIKGHPVISSTGVRVDPVMTIKAVDIHSGNIHYDGSLYVQQDINSGYKIAVTGDVIVKGSIYQACIEAGGNIIAGGGVHAKINGDNANCTLTAKGDIQAKFFHQCQVHSQANVHAREYIMQCQIQAANSINAGQDGGKGAIIGGTCRAGQRVHAKILGNDAYLATHIIIGAQEHPNPEAQQLKTKIKRRYDEQKQLRSILNKIQNQNAPTRVGQVTLDKARKIEDTLLLIQQQITTLESHLKIHSSEQLNNLPLQVIVDNIAYLNVQVVIDGASWKCTEEKRRFKINLFQHTLQISPLT</sequence>
<dbReference type="PANTHER" id="PTHR38032:SF1">
    <property type="entry name" value="RNA-BINDING PROTEIN KHPB N-TERMINAL DOMAIN-CONTAINING PROTEIN"/>
    <property type="match status" value="1"/>
</dbReference>
<dbReference type="AlphaFoldDB" id="A0AAN1WL38"/>
<dbReference type="RefSeq" id="WP_236984916.1">
    <property type="nucleotide sequence ID" value="NZ_AP023086.1"/>
</dbReference>
<gene>
    <name evidence="2" type="ORF">MARGE09_P3853</name>
</gene>
<dbReference type="KEGG" id="marq:MARGE09_P3853"/>